<name>A0A9X1WEY1_9CORY</name>
<gene>
    <name evidence="2" type="ORF">MUN33_00445</name>
</gene>
<proteinExistence type="predicted"/>
<reference evidence="2" key="1">
    <citation type="submission" date="2022-04" db="EMBL/GenBank/DDBJ databases">
        <title>Corynebacterium kalidii LD5P10.</title>
        <authorList>
            <person name="Sun J.Q."/>
        </authorList>
    </citation>
    <scope>NUCLEOTIDE SEQUENCE</scope>
    <source>
        <strain evidence="2">LD5P10</strain>
    </source>
</reference>
<comment type="caution">
    <text evidence="2">The sequence shown here is derived from an EMBL/GenBank/DDBJ whole genome shotgun (WGS) entry which is preliminary data.</text>
</comment>
<dbReference type="EMBL" id="JALIEA010000005">
    <property type="protein sequence ID" value="MCJ7857193.1"/>
    <property type="molecule type" value="Genomic_DNA"/>
</dbReference>
<keyword evidence="1" id="KW-0472">Membrane</keyword>
<feature type="transmembrane region" description="Helical" evidence="1">
    <location>
        <begin position="21"/>
        <end position="39"/>
    </location>
</feature>
<evidence type="ECO:0000313" key="2">
    <source>
        <dbReference type="EMBL" id="MCJ7857193.1"/>
    </source>
</evidence>
<accession>A0A9X1WEY1</accession>
<dbReference type="Proteomes" id="UP001139207">
    <property type="component" value="Unassembled WGS sequence"/>
</dbReference>
<protein>
    <submittedName>
        <fullName evidence="2">Uncharacterized protein</fullName>
    </submittedName>
</protein>
<dbReference type="AlphaFoldDB" id="A0A9X1WEY1"/>
<dbReference type="RefSeq" id="WP_244802945.1">
    <property type="nucleotide sequence ID" value="NZ_JALIEA010000005.1"/>
</dbReference>
<organism evidence="2 3">
    <name type="scientific">Corynebacterium kalidii</name>
    <dbReference type="NCBI Taxonomy" id="2931982"/>
    <lineage>
        <taxon>Bacteria</taxon>
        <taxon>Bacillati</taxon>
        <taxon>Actinomycetota</taxon>
        <taxon>Actinomycetes</taxon>
        <taxon>Mycobacteriales</taxon>
        <taxon>Corynebacteriaceae</taxon>
        <taxon>Corynebacterium</taxon>
    </lineage>
</organism>
<evidence type="ECO:0000313" key="3">
    <source>
        <dbReference type="Proteomes" id="UP001139207"/>
    </source>
</evidence>
<keyword evidence="3" id="KW-1185">Reference proteome</keyword>
<sequence>MSGHRYSQAPHRLRGRPLAPSVITLITAVCCLGLAAALAKLLPRDTADDLYPFISALAAGGILLIVVAGVAVVSVRWSNRVLALVTVVCLVIAAVAYPTSQAEQDLPVVVSFGTLYPLGGTLGLACLLVLVVRVTQTLVRKRPPVTPRGR</sequence>
<feature type="transmembrane region" description="Helical" evidence="1">
    <location>
        <begin position="51"/>
        <end position="74"/>
    </location>
</feature>
<feature type="transmembrane region" description="Helical" evidence="1">
    <location>
        <begin position="106"/>
        <end position="132"/>
    </location>
</feature>
<feature type="transmembrane region" description="Helical" evidence="1">
    <location>
        <begin position="81"/>
        <end position="100"/>
    </location>
</feature>
<keyword evidence="1" id="KW-1133">Transmembrane helix</keyword>
<keyword evidence="1" id="KW-0812">Transmembrane</keyword>
<evidence type="ECO:0000256" key="1">
    <source>
        <dbReference type="SAM" id="Phobius"/>
    </source>
</evidence>